<dbReference type="InterPro" id="IPR053812">
    <property type="entry name" value="HTH_Sigma70_ECF-like"/>
</dbReference>
<dbReference type="Gene3D" id="1.10.10.10">
    <property type="entry name" value="Winged helix-like DNA-binding domain superfamily/Winged helix DNA-binding domain"/>
    <property type="match status" value="1"/>
</dbReference>
<name>A0A1G6U9K0_9GAMM</name>
<keyword evidence="3" id="KW-1185">Reference proteome</keyword>
<dbReference type="InterPro" id="IPR036388">
    <property type="entry name" value="WH-like_DNA-bd_sf"/>
</dbReference>
<accession>A0A1G6U9K0</accession>
<dbReference type="STRING" id="265719.SAMN04488509_102231"/>
<evidence type="ECO:0000313" key="3">
    <source>
        <dbReference type="Proteomes" id="UP000199603"/>
    </source>
</evidence>
<dbReference type="AlphaFoldDB" id="A0A1G6U9K0"/>
<sequence length="189" mass="20422">MPSSNDLTGLLLAWRQGQSSPSPALEQEIYASLKRMAYSRWRQGGQPQTFSPSELVQEAAVRLLNGSVDWSSRVHFFALAALQMRAVLIDRARARSAEKRGGGASPSPLAEVDADALPGTAGIDEQLLDLDRALCKLAQEDARAARVVELTYFGGLQTPDVALVLGLSRRTVEKSLAYGRAVLHQHLAG</sequence>
<dbReference type="RefSeq" id="WP_091240009.1">
    <property type="nucleotide sequence ID" value="NZ_FNAG01000002.1"/>
</dbReference>
<gene>
    <name evidence="2" type="ORF">SAMN04488509_102231</name>
</gene>
<evidence type="ECO:0000259" key="1">
    <source>
        <dbReference type="Pfam" id="PF07638"/>
    </source>
</evidence>
<dbReference type="OrthoDB" id="5954738at2"/>
<reference evidence="2 3" key="1">
    <citation type="submission" date="2016-10" db="EMBL/GenBank/DDBJ databases">
        <authorList>
            <person name="de Groot N.N."/>
        </authorList>
    </citation>
    <scope>NUCLEOTIDE SEQUENCE [LARGE SCALE GENOMIC DNA]</scope>
    <source>
        <strain evidence="2 3">DSM 16957</strain>
    </source>
</reference>
<dbReference type="EMBL" id="FNAG01000002">
    <property type="protein sequence ID" value="SDD37961.1"/>
    <property type="molecule type" value="Genomic_DNA"/>
</dbReference>
<protein>
    <submittedName>
        <fullName evidence="2">RNA polymerase sigma factor, TIGR02999 family</fullName>
    </submittedName>
</protein>
<dbReference type="Pfam" id="PF07638">
    <property type="entry name" value="Sigma70_ECF"/>
    <property type="match status" value="1"/>
</dbReference>
<evidence type="ECO:0000313" key="2">
    <source>
        <dbReference type="EMBL" id="SDD37961.1"/>
    </source>
</evidence>
<organism evidence="2 3">
    <name type="scientific">Aquimonas voraii</name>
    <dbReference type="NCBI Taxonomy" id="265719"/>
    <lineage>
        <taxon>Bacteria</taxon>
        <taxon>Pseudomonadati</taxon>
        <taxon>Pseudomonadota</taxon>
        <taxon>Gammaproteobacteria</taxon>
        <taxon>Lysobacterales</taxon>
        <taxon>Lysobacteraceae</taxon>
        <taxon>Aquimonas</taxon>
    </lineage>
</organism>
<dbReference type="Proteomes" id="UP000199603">
    <property type="component" value="Unassembled WGS sequence"/>
</dbReference>
<proteinExistence type="predicted"/>
<dbReference type="InterPro" id="IPR013324">
    <property type="entry name" value="RNA_pol_sigma_r3/r4-like"/>
</dbReference>
<dbReference type="NCBIfam" id="TIGR02999">
    <property type="entry name" value="Sig-70_X6"/>
    <property type="match status" value="1"/>
</dbReference>
<feature type="domain" description="RNA polymerase sigma-70 ECF-like HTH" evidence="1">
    <location>
        <begin position="5"/>
        <end position="187"/>
    </location>
</feature>
<dbReference type="SUPFAM" id="SSF88659">
    <property type="entry name" value="Sigma3 and sigma4 domains of RNA polymerase sigma factors"/>
    <property type="match status" value="1"/>
</dbReference>
<dbReference type="InterPro" id="IPR011517">
    <property type="entry name" value="RNA_pol_sigma70_ECF-like"/>
</dbReference>